<dbReference type="PROSITE" id="PS50297">
    <property type="entry name" value="ANK_REP_REGION"/>
    <property type="match status" value="2"/>
</dbReference>
<keyword evidence="3 4" id="KW-0040">ANK repeat</keyword>
<evidence type="ECO:0000256" key="1">
    <source>
        <dbReference type="ARBA" id="ARBA00005949"/>
    </source>
</evidence>
<dbReference type="InterPro" id="IPR051573">
    <property type="entry name" value="Ankyrin-SOCS_box_domain"/>
</dbReference>
<reference evidence="6" key="1">
    <citation type="submission" date="2016-07" db="EMBL/GenBank/DDBJ databases">
        <title>De novo transcriptome assembly of four accessions of the metal hyperaccumulator plant Noccaea caerulescens.</title>
        <authorList>
            <person name="Blande D."/>
            <person name="Halimaa P."/>
            <person name="Tervahauta A.I."/>
            <person name="Aarts M.G."/>
            <person name="Karenlampi S.O."/>
        </authorList>
    </citation>
    <scope>NUCLEOTIDE SEQUENCE</scope>
</reference>
<comment type="similarity">
    <text evidence="1">Belongs to the ankyrin SOCS box (ASB) family.</text>
</comment>
<dbReference type="EMBL" id="GEVM01028193">
    <property type="protein sequence ID" value="JAU77745.1"/>
    <property type="molecule type" value="Transcribed_RNA"/>
</dbReference>
<name>A0A1J3IB96_NOCCA</name>
<keyword evidence="2" id="KW-0677">Repeat</keyword>
<evidence type="ECO:0000256" key="4">
    <source>
        <dbReference type="PROSITE-ProRule" id="PRU00023"/>
    </source>
</evidence>
<dbReference type="InterPro" id="IPR036770">
    <property type="entry name" value="Ankyrin_rpt-contain_sf"/>
</dbReference>
<evidence type="ECO:0000256" key="3">
    <source>
        <dbReference type="ARBA" id="ARBA00023043"/>
    </source>
</evidence>
<feature type="region of interest" description="Disordered" evidence="5">
    <location>
        <begin position="1"/>
        <end position="35"/>
    </location>
</feature>
<dbReference type="AlphaFoldDB" id="A0A1J3IB96"/>
<proteinExistence type="inferred from homology"/>
<evidence type="ECO:0000313" key="6">
    <source>
        <dbReference type="EMBL" id="JAU77745.1"/>
    </source>
</evidence>
<protein>
    <submittedName>
        <fullName evidence="6">Tankyrase</fullName>
    </submittedName>
</protein>
<sequence>MAVPRGGNGLIEEEDVDGDNALFEENGVDNENQDELSSQLRDLAAAAQSGDVVALGSAIDNLDGRVNDPLEDNDTALHLACLYGHLPCVQLLLERGADMEVKDEDEAIPLHDACAGGYLEIVELLFSRASGPECVKRMIETIDIEGDTPLHHAARGEHVDVIGFLLSSGASPTIRNSYEKTPAELADINTDARIILETAIGDSVIS</sequence>
<dbReference type="Pfam" id="PF00023">
    <property type="entry name" value="Ank"/>
    <property type="match status" value="1"/>
</dbReference>
<dbReference type="InterPro" id="IPR002110">
    <property type="entry name" value="Ankyrin_rpt"/>
</dbReference>
<dbReference type="PANTHER" id="PTHR24136">
    <property type="entry name" value="SOWAH (DROSOPHILA) HOMOLOG"/>
    <property type="match status" value="1"/>
</dbReference>
<dbReference type="FunFam" id="1.25.40.20:FF:000316">
    <property type="entry name" value="BRCA1-associated RING domain protein 1"/>
    <property type="match status" value="1"/>
</dbReference>
<organism evidence="6">
    <name type="scientific">Noccaea caerulescens</name>
    <name type="common">Alpine penny-cress</name>
    <name type="synonym">Thlaspi caerulescens</name>
    <dbReference type="NCBI Taxonomy" id="107243"/>
    <lineage>
        <taxon>Eukaryota</taxon>
        <taxon>Viridiplantae</taxon>
        <taxon>Streptophyta</taxon>
        <taxon>Embryophyta</taxon>
        <taxon>Tracheophyta</taxon>
        <taxon>Spermatophyta</taxon>
        <taxon>Magnoliopsida</taxon>
        <taxon>eudicotyledons</taxon>
        <taxon>Gunneridae</taxon>
        <taxon>Pentapetalae</taxon>
        <taxon>rosids</taxon>
        <taxon>malvids</taxon>
        <taxon>Brassicales</taxon>
        <taxon>Brassicaceae</taxon>
        <taxon>Coluteocarpeae</taxon>
        <taxon>Noccaea</taxon>
    </lineage>
</organism>
<dbReference type="PANTHER" id="PTHR24136:SF15">
    <property type="entry name" value="ANK_REP_REGION DOMAIN-CONTAINING PROTEIN"/>
    <property type="match status" value="1"/>
</dbReference>
<feature type="repeat" description="ANK" evidence="4">
    <location>
        <begin position="145"/>
        <end position="177"/>
    </location>
</feature>
<accession>A0A1J3IB96</accession>
<dbReference type="GO" id="GO:0045732">
    <property type="term" value="P:positive regulation of protein catabolic process"/>
    <property type="evidence" value="ECO:0007669"/>
    <property type="project" value="TreeGrafter"/>
</dbReference>
<dbReference type="Pfam" id="PF12796">
    <property type="entry name" value="Ank_2"/>
    <property type="match status" value="1"/>
</dbReference>
<evidence type="ECO:0000256" key="2">
    <source>
        <dbReference type="ARBA" id="ARBA00022737"/>
    </source>
</evidence>
<gene>
    <name evidence="6" type="ORF">MP_TR7698_c0_g1_i1_g.21900</name>
</gene>
<dbReference type="PROSITE" id="PS50088">
    <property type="entry name" value="ANK_REPEAT"/>
    <property type="match status" value="2"/>
</dbReference>
<feature type="repeat" description="ANK" evidence="4">
    <location>
        <begin position="72"/>
        <end position="104"/>
    </location>
</feature>
<dbReference type="SMART" id="SM00248">
    <property type="entry name" value="ANK"/>
    <property type="match status" value="3"/>
</dbReference>
<dbReference type="Gene3D" id="1.25.40.20">
    <property type="entry name" value="Ankyrin repeat-containing domain"/>
    <property type="match status" value="1"/>
</dbReference>
<dbReference type="GO" id="GO:0016567">
    <property type="term" value="P:protein ubiquitination"/>
    <property type="evidence" value="ECO:0007669"/>
    <property type="project" value="TreeGrafter"/>
</dbReference>
<evidence type="ECO:0000256" key="5">
    <source>
        <dbReference type="SAM" id="MobiDB-lite"/>
    </source>
</evidence>
<dbReference type="SUPFAM" id="SSF48403">
    <property type="entry name" value="Ankyrin repeat"/>
    <property type="match status" value="1"/>
</dbReference>